<feature type="region of interest" description="Disordered" evidence="1">
    <location>
        <begin position="220"/>
        <end position="250"/>
    </location>
</feature>
<organism evidence="2 3">
    <name type="scientific">Tanacetum coccineum</name>
    <dbReference type="NCBI Taxonomy" id="301880"/>
    <lineage>
        <taxon>Eukaryota</taxon>
        <taxon>Viridiplantae</taxon>
        <taxon>Streptophyta</taxon>
        <taxon>Embryophyta</taxon>
        <taxon>Tracheophyta</taxon>
        <taxon>Spermatophyta</taxon>
        <taxon>Magnoliopsida</taxon>
        <taxon>eudicotyledons</taxon>
        <taxon>Gunneridae</taxon>
        <taxon>Pentapetalae</taxon>
        <taxon>asterids</taxon>
        <taxon>campanulids</taxon>
        <taxon>Asterales</taxon>
        <taxon>Asteraceae</taxon>
        <taxon>Asteroideae</taxon>
        <taxon>Anthemideae</taxon>
        <taxon>Anthemidinae</taxon>
        <taxon>Tanacetum</taxon>
    </lineage>
</organism>
<accession>A0ABQ5CG70</accession>
<name>A0ABQ5CG70_9ASTR</name>
<sequence>MHEDFIASVYLKVHESLKHTTKEQVLIENPPSSTRTLSSMKNLEHNFTFGDQFINDKPTEEEPGKANVETKVESMVTILIHQASSSVHPLSTPVIDLSPPKPVTTDPELVTHVSVLENICTNFKKKHKLQDKTIQSLSSRVYTLENHDLYSKIDKQVNKVVKEAVHDALQAPILDRFRDLSNVQMKEILHDRMFESGSYKSHPDHKALYKALEVSMDRDNREEFIEAKDKSRKRRHDDRYPPPPPPKDSD</sequence>
<evidence type="ECO:0000256" key="1">
    <source>
        <dbReference type="SAM" id="MobiDB-lite"/>
    </source>
</evidence>
<feature type="compositionally biased region" description="Pro residues" evidence="1">
    <location>
        <begin position="241"/>
        <end position="250"/>
    </location>
</feature>
<evidence type="ECO:0000313" key="2">
    <source>
        <dbReference type="EMBL" id="GJT26066.1"/>
    </source>
</evidence>
<dbReference type="Proteomes" id="UP001151760">
    <property type="component" value="Unassembled WGS sequence"/>
</dbReference>
<feature type="compositionally biased region" description="Basic and acidic residues" evidence="1">
    <location>
        <begin position="220"/>
        <end position="229"/>
    </location>
</feature>
<keyword evidence="3" id="KW-1185">Reference proteome</keyword>
<comment type="caution">
    <text evidence="2">The sequence shown here is derived from an EMBL/GenBank/DDBJ whole genome shotgun (WGS) entry which is preliminary data.</text>
</comment>
<gene>
    <name evidence="2" type="ORF">Tco_0906341</name>
</gene>
<proteinExistence type="predicted"/>
<reference evidence="2" key="2">
    <citation type="submission" date="2022-01" db="EMBL/GenBank/DDBJ databases">
        <authorList>
            <person name="Yamashiro T."/>
            <person name="Shiraishi A."/>
            <person name="Satake H."/>
            <person name="Nakayama K."/>
        </authorList>
    </citation>
    <scope>NUCLEOTIDE SEQUENCE</scope>
</reference>
<dbReference type="EMBL" id="BQNB010014263">
    <property type="protein sequence ID" value="GJT26066.1"/>
    <property type="molecule type" value="Genomic_DNA"/>
</dbReference>
<reference evidence="2" key="1">
    <citation type="journal article" date="2022" name="Int. J. Mol. Sci.">
        <title>Draft Genome of Tanacetum Coccineum: Genomic Comparison of Closely Related Tanacetum-Family Plants.</title>
        <authorList>
            <person name="Yamashiro T."/>
            <person name="Shiraishi A."/>
            <person name="Nakayama K."/>
            <person name="Satake H."/>
        </authorList>
    </citation>
    <scope>NUCLEOTIDE SEQUENCE</scope>
</reference>
<protein>
    <submittedName>
        <fullName evidence="2">Uncharacterized protein</fullName>
    </submittedName>
</protein>
<evidence type="ECO:0000313" key="3">
    <source>
        <dbReference type="Proteomes" id="UP001151760"/>
    </source>
</evidence>